<dbReference type="AlphaFoldDB" id="A0A7W4YWR0"/>
<reference evidence="3 4" key="1">
    <citation type="submission" date="2020-08" db="EMBL/GenBank/DDBJ databases">
        <title>The Agave Microbiome: Exploring the role of microbial communities in plant adaptations to desert environments.</title>
        <authorList>
            <person name="Partida-Martinez L.P."/>
        </authorList>
    </citation>
    <scope>NUCLEOTIDE SEQUENCE [LARGE SCALE GENOMIC DNA]</scope>
    <source>
        <strain evidence="3 4">AT3.9</strain>
    </source>
</reference>
<proteinExistence type="inferred from homology"/>
<keyword evidence="3" id="KW-0675">Receptor</keyword>
<dbReference type="PANTHER" id="PTHR42928">
    <property type="entry name" value="TRICARBOXYLATE-BINDING PROTEIN"/>
    <property type="match status" value="1"/>
</dbReference>
<comment type="caution">
    <text evidence="3">The sequence shown here is derived from an EMBL/GenBank/DDBJ whole genome shotgun (WGS) entry which is preliminary data.</text>
</comment>
<evidence type="ECO:0000313" key="3">
    <source>
        <dbReference type="EMBL" id="MBB3018218.1"/>
    </source>
</evidence>
<sequence>MSFSSCSTRRRMLGLLLGAGACLTWAGATLAQTATYPARPVRVIVPFTPGGTTDIFARLVGEKLSQSLGQQFVIENRGGAGGNIGADAVAKAEPDGYTLVMGTVGTHAINPSLYAKMPYDALTDFAPVAYVAGVPNLMVVSPKKVKATTVQEFIAEAKATPGKFTMASSGNGTSIHLSGELFKQMTGVEMPHVPYRGSGPAVNDLIGGQVDVMFDNLPSSIEHVRGGNLRALAVTSSKRSPAIPDKPTLAEAGLPQFEATSWFALFAPKGTAPEITGRLNQEVRKALETPELQKRFADLGGEIRPMSPDELMTYVRAEHEKWAKVVKASGAKVD</sequence>
<dbReference type="InterPro" id="IPR042100">
    <property type="entry name" value="Bug_dom1"/>
</dbReference>
<dbReference type="SUPFAM" id="SSF53850">
    <property type="entry name" value="Periplasmic binding protein-like II"/>
    <property type="match status" value="1"/>
</dbReference>
<feature type="chain" id="PRO_5031555978" evidence="2">
    <location>
        <begin position="32"/>
        <end position="334"/>
    </location>
</feature>
<name>A0A7W4YWR0_9HYPH</name>
<evidence type="ECO:0000256" key="1">
    <source>
        <dbReference type="ARBA" id="ARBA00006987"/>
    </source>
</evidence>
<dbReference type="Gene3D" id="3.40.190.150">
    <property type="entry name" value="Bordetella uptake gene, domain 1"/>
    <property type="match status" value="1"/>
</dbReference>
<dbReference type="Gene3D" id="3.40.190.10">
    <property type="entry name" value="Periplasmic binding protein-like II"/>
    <property type="match status" value="1"/>
</dbReference>
<dbReference type="Pfam" id="PF03401">
    <property type="entry name" value="TctC"/>
    <property type="match status" value="1"/>
</dbReference>
<dbReference type="PANTHER" id="PTHR42928:SF5">
    <property type="entry name" value="BLR1237 PROTEIN"/>
    <property type="match status" value="1"/>
</dbReference>
<dbReference type="InterPro" id="IPR005064">
    <property type="entry name" value="BUG"/>
</dbReference>
<evidence type="ECO:0000313" key="4">
    <source>
        <dbReference type="Proteomes" id="UP000532010"/>
    </source>
</evidence>
<dbReference type="EMBL" id="JACHWB010000001">
    <property type="protein sequence ID" value="MBB3018218.1"/>
    <property type="molecule type" value="Genomic_DNA"/>
</dbReference>
<dbReference type="Proteomes" id="UP000532010">
    <property type="component" value="Unassembled WGS sequence"/>
</dbReference>
<accession>A0A7W4YWR0</accession>
<evidence type="ECO:0000256" key="2">
    <source>
        <dbReference type="SAM" id="SignalP"/>
    </source>
</evidence>
<protein>
    <submittedName>
        <fullName evidence="3">Tripartite-type tricarboxylate transporter receptor subunit TctC</fullName>
    </submittedName>
</protein>
<keyword evidence="2" id="KW-0732">Signal</keyword>
<organism evidence="3 4">
    <name type="scientific">Microvirga lupini</name>
    <dbReference type="NCBI Taxonomy" id="420324"/>
    <lineage>
        <taxon>Bacteria</taxon>
        <taxon>Pseudomonadati</taxon>
        <taxon>Pseudomonadota</taxon>
        <taxon>Alphaproteobacteria</taxon>
        <taxon>Hyphomicrobiales</taxon>
        <taxon>Methylobacteriaceae</taxon>
        <taxon>Microvirga</taxon>
    </lineage>
</organism>
<feature type="signal peptide" evidence="2">
    <location>
        <begin position="1"/>
        <end position="31"/>
    </location>
</feature>
<keyword evidence="4" id="KW-1185">Reference proteome</keyword>
<dbReference type="RefSeq" id="WP_183448125.1">
    <property type="nucleotide sequence ID" value="NZ_JACHWB010000001.1"/>
</dbReference>
<comment type="similarity">
    <text evidence="1">Belongs to the UPF0065 (bug) family.</text>
</comment>
<dbReference type="PIRSF" id="PIRSF017082">
    <property type="entry name" value="YflP"/>
    <property type="match status" value="1"/>
</dbReference>
<dbReference type="CDD" id="cd13578">
    <property type="entry name" value="PBP2_Bug27"/>
    <property type="match status" value="1"/>
</dbReference>
<gene>
    <name evidence="3" type="ORF">FHR70_001258</name>
</gene>